<dbReference type="HOGENOM" id="CLU_802908_0_0_1"/>
<dbReference type="eggNOG" id="ENOG502QYP5">
    <property type="taxonomic scope" value="Eukaryota"/>
</dbReference>
<keyword evidence="3" id="KW-1185">Reference proteome</keyword>
<dbReference type="PaxDb" id="35128-Thaps8395"/>
<gene>
    <name evidence="2" type="ORF">THAPSDRAFT_8395</name>
</gene>
<dbReference type="RefSeq" id="XP_002292831.1">
    <property type="nucleotide sequence ID" value="XM_002292795.1"/>
</dbReference>
<reference evidence="2 3" key="1">
    <citation type="journal article" date="2004" name="Science">
        <title>The genome of the diatom Thalassiosira pseudonana: ecology, evolution, and metabolism.</title>
        <authorList>
            <person name="Armbrust E.V."/>
            <person name="Berges J.A."/>
            <person name="Bowler C."/>
            <person name="Green B.R."/>
            <person name="Martinez D."/>
            <person name="Putnam N.H."/>
            <person name="Zhou S."/>
            <person name="Allen A.E."/>
            <person name="Apt K.E."/>
            <person name="Bechner M."/>
            <person name="Brzezinski M.A."/>
            <person name="Chaal B.K."/>
            <person name="Chiovitti A."/>
            <person name="Davis A.K."/>
            <person name="Demarest M.S."/>
            <person name="Detter J.C."/>
            <person name="Glavina T."/>
            <person name="Goodstein D."/>
            <person name="Hadi M.Z."/>
            <person name="Hellsten U."/>
            <person name="Hildebrand M."/>
            <person name="Jenkins B.D."/>
            <person name="Jurka J."/>
            <person name="Kapitonov V.V."/>
            <person name="Kroger N."/>
            <person name="Lau W.W."/>
            <person name="Lane T.W."/>
            <person name="Larimer F.W."/>
            <person name="Lippmeier J.C."/>
            <person name="Lucas S."/>
            <person name="Medina M."/>
            <person name="Montsant A."/>
            <person name="Obornik M."/>
            <person name="Parker M.S."/>
            <person name="Palenik B."/>
            <person name="Pazour G.J."/>
            <person name="Richardson P.M."/>
            <person name="Rynearson T.A."/>
            <person name="Saito M.A."/>
            <person name="Schwartz D.C."/>
            <person name="Thamatrakoln K."/>
            <person name="Valentin K."/>
            <person name="Vardi A."/>
            <person name="Wilkerson F.P."/>
            <person name="Rokhsar D.S."/>
        </authorList>
    </citation>
    <scope>NUCLEOTIDE SEQUENCE [LARGE SCALE GENOMIC DNA]</scope>
    <source>
        <strain evidence="2 3">CCMP1335</strain>
    </source>
</reference>
<evidence type="ECO:0000313" key="2">
    <source>
        <dbReference type="EMBL" id="EED90027.1"/>
    </source>
</evidence>
<dbReference type="OMA" id="CTITCEQ"/>
<dbReference type="KEGG" id="tps:THAPSDRAFT_8395"/>
<sequence length="346" mass="37569">MDDFHTRALSSLHHQIAHASIPEDTSNTTTTSFNPNIYAKSLVEDDDIPKIDSAVKSYLSLVAARSVVASDIDVISVASPSDAVRRCVSMVGGGDEEYGKNVQCTFTSSTSSSSTTMNTTDANRCALACARTLLTTINSTCIPQPIGEDEATTTSSDKTQEKKEVQMQNDTIRILWNGLVNTSTSESASSLDKKQLKPSKLLGRNCLMVAYPYVVERFHRGVEKTRTGAPKEEEAGDDATAVKAQSNPMNTHSDEVLPPVLPPKGIDVTQWQAFYVEFGNILKQAVDVYNKSDDSTAITSTSSDCNLVWATDKGVKELERRRQMRALRASEALAAESDVATDSSRI</sequence>
<dbReference type="GeneID" id="7445878"/>
<protein>
    <submittedName>
        <fullName evidence="2">Uncharacterized protein</fullName>
    </submittedName>
</protein>
<dbReference type="Proteomes" id="UP000001449">
    <property type="component" value="Chromosome 10"/>
</dbReference>
<accession>B8C9D1</accession>
<dbReference type="EMBL" id="CM000646">
    <property type="protein sequence ID" value="EED90027.1"/>
    <property type="molecule type" value="Genomic_DNA"/>
</dbReference>
<proteinExistence type="predicted"/>
<evidence type="ECO:0000256" key="1">
    <source>
        <dbReference type="SAM" id="MobiDB-lite"/>
    </source>
</evidence>
<organism evidence="2 3">
    <name type="scientific">Thalassiosira pseudonana</name>
    <name type="common">Marine diatom</name>
    <name type="synonym">Cyclotella nana</name>
    <dbReference type="NCBI Taxonomy" id="35128"/>
    <lineage>
        <taxon>Eukaryota</taxon>
        <taxon>Sar</taxon>
        <taxon>Stramenopiles</taxon>
        <taxon>Ochrophyta</taxon>
        <taxon>Bacillariophyta</taxon>
        <taxon>Coscinodiscophyceae</taxon>
        <taxon>Thalassiosirophycidae</taxon>
        <taxon>Thalassiosirales</taxon>
        <taxon>Thalassiosiraceae</taxon>
        <taxon>Thalassiosira</taxon>
    </lineage>
</organism>
<name>B8C9D1_THAPS</name>
<dbReference type="InParanoid" id="B8C9D1"/>
<reference evidence="2 3" key="2">
    <citation type="journal article" date="2008" name="Nature">
        <title>The Phaeodactylum genome reveals the evolutionary history of diatom genomes.</title>
        <authorList>
            <person name="Bowler C."/>
            <person name="Allen A.E."/>
            <person name="Badger J.H."/>
            <person name="Grimwood J."/>
            <person name="Jabbari K."/>
            <person name="Kuo A."/>
            <person name="Maheswari U."/>
            <person name="Martens C."/>
            <person name="Maumus F."/>
            <person name="Otillar R.P."/>
            <person name="Rayko E."/>
            <person name="Salamov A."/>
            <person name="Vandepoele K."/>
            <person name="Beszteri B."/>
            <person name="Gruber A."/>
            <person name="Heijde M."/>
            <person name="Katinka M."/>
            <person name="Mock T."/>
            <person name="Valentin K."/>
            <person name="Verret F."/>
            <person name="Berges J.A."/>
            <person name="Brownlee C."/>
            <person name="Cadoret J.P."/>
            <person name="Chiovitti A."/>
            <person name="Choi C.J."/>
            <person name="Coesel S."/>
            <person name="De Martino A."/>
            <person name="Detter J.C."/>
            <person name="Durkin C."/>
            <person name="Falciatore A."/>
            <person name="Fournet J."/>
            <person name="Haruta M."/>
            <person name="Huysman M.J."/>
            <person name="Jenkins B.D."/>
            <person name="Jiroutova K."/>
            <person name="Jorgensen R.E."/>
            <person name="Joubert Y."/>
            <person name="Kaplan A."/>
            <person name="Kroger N."/>
            <person name="Kroth P.G."/>
            <person name="La Roche J."/>
            <person name="Lindquist E."/>
            <person name="Lommer M."/>
            <person name="Martin-Jezequel V."/>
            <person name="Lopez P.J."/>
            <person name="Lucas S."/>
            <person name="Mangogna M."/>
            <person name="McGinnis K."/>
            <person name="Medlin L.K."/>
            <person name="Montsant A."/>
            <person name="Oudot-Le Secq M.P."/>
            <person name="Napoli C."/>
            <person name="Obornik M."/>
            <person name="Parker M.S."/>
            <person name="Petit J.L."/>
            <person name="Porcel B.M."/>
            <person name="Poulsen N."/>
            <person name="Robison M."/>
            <person name="Rychlewski L."/>
            <person name="Rynearson T.A."/>
            <person name="Schmutz J."/>
            <person name="Shapiro H."/>
            <person name="Siaut M."/>
            <person name="Stanley M."/>
            <person name="Sussman M.R."/>
            <person name="Taylor A.R."/>
            <person name="Vardi A."/>
            <person name="von Dassow P."/>
            <person name="Vyverman W."/>
            <person name="Willis A."/>
            <person name="Wyrwicz L.S."/>
            <person name="Rokhsar D.S."/>
            <person name="Weissenbach J."/>
            <person name="Armbrust E.V."/>
            <person name="Green B.R."/>
            <person name="Van de Peer Y."/>
            <person name="Grigoriev I.V."/>
        </authorList>
    </citation>
    <scope>NUCLEOTIDE SEQUENCE [LARGE SCALE GENOMIC DNA]</scope>
    <source>
        <strain evidence="2 3">CCMP1335</strain>
    </source>
</reference>
<evidence type="ECO:0000313" key="3">
    <source>
        <dbReference type="Proteomes" id="UP000001449"/>
    </source>
</evidence>
<feature type="region of interest" description="Disordered" evidence="1">
    <location>
        <begin position="145"/>
        <end position="166"/>
    </location>
</feature>
<dbReference type="AlphaFoldDB" id="B8C9D1"/>